<name>A0AAE0PXK0_9TELE</name>
<organism evidence="1 2">
    <name type="scientific">Hemibagrus guttatus</name>
    <dbReference type="NCBI Taxonomy" id="175788"/>
    <lineage>
        <taxon>Eukaryota</taxon>
        <taxon>Metazoa</taxon>
        <taxon>Chordata</taxon>
        <taxon>Craniata</taxon>
        <taxon>Vertebrata</taxon>
        <taxon>Euteleostomi</taxon>
        <taxon>Actinopterygii</taxon>
        <taxon>Neopterygii</taxon>
        <taxon>Teleostei</taxon>
        <taxon>Ostariophysi</taxon>
        <taxon>Siluriformes</taxon>
        <taxon>Bagridae</taxon>
        <taxon>Hemibagrus</taxon>
    </lineage>
</organism>
<proteinExistence type="predicted"/>
<keyword evidence="2" id="KW-1185">Reference proteome</keyword>
<comment type="caution">
    <text evidence="1">The sequence shown here is derived from an EMBL/GenBank/DDBJ whole genome shotgun (WGS) entry which is preliminary data.</text>
</comment>
<dbReference type="EMBL" id="JAUCMX010000026">
    <property type="protein sequence ID" value="KAK3509620.1"/>
    <property type="molecule type" value="Genomic_DNA"/>
</dbReference>
<evidence type="ECO:0000313" key="2">
    <source>
        <dbReference type="Proteomes" id="UP001274896"/>
    </source>
</evidence>
<dbReference type="AlphaFoldDB" id="A0AAE0PXK0"/>
<protein>
    <submittedName>
        <fullName evidence="1">Uncharacterized protein</fullName>
    </submittedName>
</protein>
<dbReference type="Proteomes" id="UP001274896">
    <property type="component" value="Unassembled WGS sequence"/>
</dbReference>
<reference evidence="1" key="1">
    <citation type="submission" date="2023-06" db="EMBL/GenBank/DDBJ databases">
        <title>Male Hemibagrus guttatus genome.</title>
        <authorList>
            <person name="Bian C."/>
        </authorList>
    </citation>
    <scope>NUCLEOTIDE SEQUENCE</scope>
    <source>
        <strain evidence="1">Male_cb2023</strain>
        <tissue evidence="1">Muscle</tissue>
    </source>
</reference>
<accession>A0AAE0PXK0</accession>
<sequence>MTISLFRAHLPYACYLYLKRYEGYLYLKTKPLALTIGLFHTERLTLFVISSPAHPHILGLPWLQLDDSIISRKDKELTRWSSHCFKTCLITALPQPCLTTNVESPETDTIITLPREYSNLREVFSKERATHLPPQQPWDCAIDLFPNATLPKS</sequence>
<gene>
    <name evidence="1" type="ORF">QTP70_006806</name>
</gene>
<evidence type="ECO:0000313" key="1">
    <source>
        <dbReference type="EMBL" id="KAK3509620.1"/>
    </source>
</evidence>